<sequence>MAEGLRVNPTELERRARTFFDDFVEAFRSFDGDIIAARYLTPYLAFHRYGAVQVFTSRAEVAAYFQRIVDEYHAQGCRLCRYHDLAVVALGKDCALATVTWELLAADHSVLSAWRESYNLCWAEGRFLVFTSTDHPA</sequence>
<evidence type="ECO:0000313" key="2">
    <source>
        <dbReference type="Proteomes" id="UP000717995"/>
    </source>
</evidence>
<dbReference type="Proteomes" id="UP000717995">
    <property type="component" value="Unassembled WGS sequence"/>
</dbReference>
<dbReference type="Gene3D" id="3.10.450.50">
    <property type="match status" value="1"/>
</dbReference>
<evidence type="ECO:0000313" key="1">
    <source>
        <dbReference type="EMBL" id="MBM7060055.1"/>
    </source>
</evidence>
<keyword evidence="2" id="KW-1185">Reference proteome</keyword>
<dbReference type="InterPro" id="IPR032710">
    <property type="entry name" value="NTF2-like_dom_sf"/>
</dbReference>
<protein>
    <recommendedName>
        <fullName evidence="3">SnoaL-like domain-containing protein</fullName>
    </recommendedName>
</protein>
<dbReference type="RefSeq" id="WP_204915138.1">
    <property type="nucleotide sequence ID" value="NZ_JAFEUP010000001.1"/>
</dbReference>
<proteinExistence type="predicted"/>
<reference evidence="1 2" key="1">
    <citation type="submission" date="2021-02" db="EMBL/GenBank/DDBJ databases">
        <authorList>
            <person name="Lee D.-H."/>
        </authorList>
    </citation>
    <scope>NUCLEOTIDE SEQUENCE [LARGE SCALE GENOMIC DNA]</scope>
    <source>
        <strain evidence="1 2">UL073</strain>
    </source>
</reference>
<comment type="caution">
    <text evidence="1">The sequence shown here is derived from an EMBL/GenBank/DDBJ whole genome shotgun (WGS) entry which is preliminary data.</text>
</comment>
<evidence type="ECO:0008006" key="3">
    <source>
        <dbReference type="Google" id="ProtNLM"/>
    </source>
</evidence>
<name>A0ABS2IAM4_9GAMM</name>
<dbReference type="EMBL" id="JAFEUP010000001">
    <property type="protein sequence ID" value="MBM7060055.1"/>
    <property type="molecule type" value="Genomic_DNA"/>
</dbReference>
<organism evidence="1 2">
    <name type="scientific">Zestomonas insulae</name>
    <dbReference type="NCBI Taxonomy" id="2809017"/>
    <lineage>
        <taxon>Bacteria</taxon>
        <taxon>Pseudomonadati</taxon>
        <taxon>Pseudomonadota</taxon>
        <taxon>Gammaproteobacteria</taxon>
        <taxon>Pseudomonadales</taxon>
        <taxon>Pseudomonadaceae</taxon>
        <taxon>Zestomonas</taxon>
    </lineage>
</organism>
<dbReference type="SUPFAM" id="SSF54427">
    <property type="entry name" value="NTF2-like"/>
    <property type="match status" value="1"/>
</dbReference>
<gene>
    <name evidence="1" type="ORF">JQX08_04990</name>
</gene>
<accession>A0ABS2IAM4</accession>